<sequence>MKYCAKPLLPHTEPLRPRLIPRQPKEDGRLRPAALTTTFSRNLGMLVDWSAVTTRHERTKRLTLLTHGSVLSVHAKCDVFPIGYFQYFHSGPLSRVSTSSFGHRPIRASVMDARAFGWRRARRMIGAERSVYSEKRTGGDRVKMDRSLPAQANGAALTAVLIGRRAEHMAWMQHGAEDSVKRGRHVTHGCVVILPA</sequence>
<evidence type="ECO:0000313" key="2">
    <source>
        <dbReference type="Proteomes" id="UP001209878"/>
    </source>
</evidence>
<dbReference type="EMBL" id="JAODUO010000077">
    <property type="protein sequence ID" value="KAK2190522.1"/>
    <property type="molecule type" value="Genomic_DNA"/>
</dbReference>
<evidence type="ECO:0000313" key="1">
    <source>
        <dbReference type="EMBL" id="KAK2190522.1"/>
    </source>
</evidence>
<proteinExistence type="predicted"/>
<dbReference type="Proteomes" id="UP001209878">
    <property type="component" value="Unassembled WGS sequence"/>
</dbReference>
<accession>A0AAD9P9A8</accession>
<protein>
    <submittedName>
        <fullName evidence="1">Uncharacterized protein</fullName>
    </submittedName>
</protein>
<dbReference type="AlphaFoldDB" id="A0AAD9P9A8"/>
<comment type="caution">
    <text evidence="1">The sequence shown here is derived from an EMBL/GenBank/DDBJ whole genome shotgun (WGS) entry which is preliminary data.</text>
</comment>
<keyword evidence="2" id="KW-1185">Reference proteome</keyword>
<name>A0AAD9P9A8_RIDPI</name>
<reference evidence="1" key="1">
    <citation type="journal article" date="2023" name="Mol. Biol. Evol.">
        <title>Third-Generation Sequencing Reveals the Adaptive Role of the Epigenome in Three Deep-Sea Polychaetes.</title>
        <authorList>
            <person name="Perez M."/>
            <person name="Aroh O."/>
            <person name="Sun Y."/>
            <person name="Lan Y."/>
            <person name="Juniper S.K."/>
            <person name="Young C.R."/>
            <person name="Angers B."/>
            <person name="Qian P.Y."/>
        </authorList>
    </citation>
    <scope>NUCLEOTIDE SEQUENCE</scope>
    <source>
        <strain evidence="1">R07B-5</strain>
    </source>
</reference>
<gene>
    <name evidence="1" type="ORF">NP493_77g02035</name>
</gene>
<organism evidence="1 2">
    <name type="scientific">Ridgeia piscesae</name>
    <name type="common">Tubeworm</name>
    <dbReference type="NCBI Taxonomy" id="27915"/>
    <lineage>
        <taxon>Eukaryota</taxon>
        <taxon>Metazoa</taxon>
        <taxon>Spiralia</taxon>
        <taxon>Lophotrochozoa</taxon>
        <taxon>Annelida</taxon>
        <taxon>Polychaeta</taxon>
        <taxon>Sedentaria</taxon>
        <taxon>Canalipalpata</taxon>
        <taxon>Sabellida</taxon>
        <taxon>Siboglinidae</taxon>
        <taxon>Ridgeia</taxon>
    </lineage>
</organism>